<feature type="region of interest" description="Disordered" evidence="1">
    <location>
        <begin position="716"/>
        <end position="784"/>
    </location>
</feature>
<feature type="compositionally biased region" description="Basic residues" evidence="1">
    <location>
        <begin position="505"/>
        <end position="518"/>
    </location>
</feature>
<feature type="compositionally biased region" description="Basic and acidic residues" evidence="1">
    <location>
        <begin position="584"/>
        <end position="602"/>
    </location>
</feature>
<dbReference type="EMBL" id="CP000125">
    <property type="protein sequence ID" value="ABA53266.1"/>
    <property type="molecule type" value="Genomic_DNA"/>
</dbReference>
<sequence>MRRTAASRAPFPTKHAPEPREHPVPRDPFGVRTIVGIAHQMPLLGFRAQPVQQVHGDERRRMHDREAPSERLDERHRDHPVRQVLREIRGVLREPVRAGRDDAAVRQVREAQPERDRRQRIAEQQRDDDHAPREADRGHRQQPVVPEHRAFVVNVVVSDQRPERLIADQRGEPAERGRLRAAHVRIEQAERAQIAERAEHQVHRVRQVVHEAERRERERRAGGARERRADVIGVRRQIDDHQRQEERLHGPAGEHLADRPPIGRTLPAQQPPAPAQIRVVDVAHAPVHPAEIERRGERDVRREHAHERPERLIERAVILGQQPVDERDARVDRCERREPQRHARDAERAQRAIREAGTRPQMDARDEQLVCADRRDDRRAREQAALGARQRGRAARRPQREKPRGDAGEADREWRRRTRWPFLRVRDGIERGLHVIPRVMTWTAGGRACGMVGPGRRAVRLACALLARHAAEQPADQVGHGREQVRRRRAARGRAARQAADHTRGGRGRRRAGGRGGRRGGDGAVHAGGQRADDIRDGREHGGEAGRRVAARRTRQAAEQAGDGGERVRRRAGLRRACVQARVGAERAAQRTGDAGDRRERVGGAAGQRAGDRCERVGGAARQQTADARDRVAELADDAADRLHHLVVRRARHLRAGRVQPIADGGQQIIDGCAEPGGGADRLRRAGNDVRDRVDDRADAGFELLDGGAREHVVQAGADLRDGAAERADRAAERRRDGRERRERAGADARHDAAERRDRVADVRDDAGGRRERRAERIRRRAERAEAGGCAVAERLDAVAERADGVAEVRRRRAVHARHRRAGDLVAGGGDDGARRGDQVAGLREDVAERGGGGAGRARRTGSA</sequence>
<reference evidence="2 3" key="1">
    <citation type="submission" date="2005-09" db="EMBL/GenBank/DDBJ databases">
        <authorList>
            <person name="Woods D.E."/>
            <person name="Nierman W.C."/>
        </authorList>
    </citation>
    <scope>NUCLEOTIDE SEQUENCE [LARGE SCALE GENOMIC DNA]</scope>
    <source>
        <strain evidence="2 3">1710b</strain>
    </source>
</reference>
<feature type="compositionally biased region" description="Basic and acidic residues" evidence="1">
    <location>
        <begin position="716"/>
        <end position="775"/>
    </location>
</feature>
<feature type="region of interest" description="Disordered" evidence="1">
    <location>
        <begin position="1"/>
        <end position="29"/>
    </location>
</feature>
<evidence type="ECO:0000313" key="3">
    <source>
        <dbReference type="Proteomes" id="UP000002700"/>
    </source>
</evidence>
<gene>
    <name evidence="2" type="ordered locus">BURPS1710b_A1082</name>
</gene>
<feature type="compositionally biased region" description="Basic and acidic residues" evidence="1">
    <location>
        <begin position="832"/>
        <end position="849"/>
    </location>
</feature>
<dbReference type="Proteomes" id="UP000002700">
    <property type="component" value="Chromosome II"/>
</dbReference>
<feature type="region of interest" description="Disordered" evidence="1">
    <location>
        <begin position="98"/>
        <end position="147"/>
    </location>
</feature>
<feature type="compositionally biased region" description="Basic residues" evidence="1">
    <location>
        <begin position="485"/>
        <end position="495"/>
    </location>
</feature>
<feature type="compositionally biased region" description="Basic and acidic residues" evidence="1">
    <location>
        <begin position="15"/>
        <end position="25"/>
    </location>
</feature>
<feature type="compositionally biased region" description="Basic and acidic residues" evidence="1">
    <location>
        <begin position="55"/>
        <end position="78"/>
    </location>
</feature>
<accession>Q3JJL3</accession>
<feature type="region of interest" description="Disordered" evidence="1">
    <location>
        <begin position="327"/>
        <end position="412"/>
    </location>
</feature>
<evidence type="ECO:0000256" key="1">
    <source>
        <dbReference type="SAM" id="MobiDB-lite"/>
    </source>
</evidence>
<feature type="compositionally biased region" description="Basic and acidic residues" evidence="1">
    <location>
        <begin position="98"/>
        <end position="139"/>
    </location>
</feature>
<protein>
    <submittedName>
        <fullName evidence="2">200 kDa antigen p200, putative</fullName>
    </submittedName>
</protein>
<feature type="compositionally biased region" description="Basic and acidic residues" evidence="1">
    <location>
        <begin position="327"/>
        <end position="382"/>
    </location>
</feature>
<feature type="region of interest" description="Disordered" evidence="1">
    <location>
        <begin position="53"/>
        <end position="78"/>
    </location>
</feature>
<feature type="compositionally biased region" description="Basic and acidic residues" evidence="1">
    <location>
        <begin position="531"/>
        <end position="547"/>
    </location>
</feature>
<dbReference type="EnsemblBacteria" id="ABA53266">
    <property type="protein sequence ID" value="ABA53266"/>
    <property type="gene ID" value="BURPS1710b_A1082"/>
</dbReference>
<feature type="region of interest" description="Disordered" evidence="1">
    <location>
        <begin position="822"/>
        <end position="864"/>
    </location>
</feature>
<organism evidence="2 3">
    <name type="scientific">Burkholderia pseudomallei (strain 1710b)</name>
    <dbReference type="NCBI Taxonomy" id="320372"/>
    <lineage>
        <taxon>Bacteria</taxon>
        <taxon>Pseudomonadati</taxon>
        <taxon>Pseudomonadota</taxon>
        <taxon>Betaproteobacteria</taxon>
        <taxon>Burkholderiales</taxon>
        <taxon>Burkholderiaceae</taxon>
        <taxon>Burkholderia</taxon>
        <taxon>pseudomallei group</taxon>
    </lineage>
</organism>
<dbReference type="KEGG" id="bpm:BURPS1710b_A1082"/>
<evidence type="ECO:0000313" key="2">
    <source>
        <dbReference type="EMBL" id="ABA53266.1"/>
    </source>
</evidence>
<feature type="region of interest" description="Disordered" evidence="1">
    <location>
        <begin position="470"/>
        <end position="625"/>
    </location>
</feature>
<name>Q3JJL3_BURP1</name>
<dbReference type="AlphaFoldDB" id="Q3JJL3"/>
<proteinExistence type="predicted"/>
<feature type="compositionally biased region" description="Basic and acidic residues" evidence="1">
    <location>
        <begin position="398"/>
        <end position="412"/>
    </location>
</feature>
<dbReference type="HOGENOM" id="CLU_331413_0_0_4"/>